<dbReference type="Gene3D" id="3.30.70.1900">
    <property type="match status" value="1"/>
</dbReference>
<gene>
    <name evidence="3" type="ORF">MCOL2_08356</name>
</gene>
<protein>
    <recommendedName>
        <fullName evidence="2">CRISPR associated protein Cas6 C-terminal domain-containing protein</fullName>
    </recommendedName>
</protein>
<evidence type="ECO:0000313" key="4">
    <source>
        <dbReference type="Proteomes" id="UP000019241"/>
    </source>
</evidence>
<dbReference type="AlphaFoldDB" id="W7DT81"/>
<dbReference type="GO" id="GO:0051607">
    <property type="term" value="P:defense response to virus"/>
    <property type="evidence" value="ECO:0007669"/>
    <property type="project" value="UniProtKB-KW"/>
</dbReference>
<dbReference type="PATRIC" id="fig|1265822.4.peg.1705"/>
<dbReference type="InterPro" id="IPR010156">
    <property type="entry name" value="CRISPR-assoc_prot_Cas6"/>
</dbReference>
<dbReference type="Proteomes" id="UP000019241">
    <property type="component" value="Unassembled WGS sequence"/>
</dbReference>
<evidence type="ECO:0000313" key="3">
    <source>
        <dbReference type="EMBL" id="EUJ57884.1"/>
    </source>
</evidence>
<dbReference type="Pfam" id="PF01881">
    <property type="entry name" value="Cas_Cas6_C"/>
    <property type="match status" value="1"/>
</dbReference>
<reference evidence="3 4" key="1">
    <citation type="submission" date="2012-12" db="EMBL/GenBank/DDBJ databases">
        <title>Novel taxa of Listeriaceae from agricultural environments in the United States.</title>
        <authorList>
            <person name="den Bakker H.C."/>
            <person name="Allred A."/>
            <person name="Warchocki S."/>
            <person name="Wright E.M."/>
            <person name="Burrell A."/>
            <person name="Nightingale K.K."/>
            <person name="Kephart D."/>
            <person name="Wiedmann M."/>
        </authorList>
    </citation>
    <scope>NUCLEOTIDE SEQUENCE [LARGE SCALE GENOMIC DNA]</scope>
    <source>
        <strain evidence="3 4">FSL S10-1203</strain>
    </source>
</reference>
<proteinExistence type="predicted"/>
<dbReference type="NCBIfam" id="TIGR01877">
    <property type="entry name" value="cas_cas6"/>
    <property type="match status" value="1"/>
</dbReference>
<dbReference type="RefSeq" id="WP_052006757.1">
    <property type="nucleotide sequence ID" value="NZ_AODM01000027.1"/>
</dbReference>
<dbReference type="PANTHER" id="PTHR36984">
    <property type="entry name" value="CRISPR-ASSOCIATED ENDORIBONUCLEASE CAS6 1"/>
    <property type="match status" value="1"/>
</dbReference>
<dbReference type="PANTHER" id="PTHR36984:SF3">
    <property type="entry name" value="CRISPR-ASSOCIATED ENDORIBONUCLEASE CAS6"/>
    <property type="match status" value="1"/>
</dbReference>
<dbReference type="InterPro" id="IPR049435">
    <property type="entry name" value="Cas_Cas6_C"/>
</dbReference>
<dbReference type="GO" id="GO:0016788">
    <property type="term" value="F:hydrolase activity, acting on ester bonds"/>
    <property type="evidence" value="ECO:0007669"/>
    <property type="project" value="InterPro"/>
</dbReference>
<evidence type="ECO:0000259" key="2">
    <source>
        <dbReference type="Pfam" id="PF01881"/>
    </source>
</evidence>
<dbReference type="CDD" id="cd21140">
    <property type="entry name" value="Cas6_I-like"/>
    <property type="match status" value="1"/>
</dbReference>
<dbReference type="EMBL" id="AODM01000027">
    <property type="protein sequence ID" value="EUJ57884.1"/>
    <property type="molecule type" value="Genomic_DNA"/>
</dbReference>
<sequence>MPSFFLSNKQKDYTFAVFLRNPIFKKEEIELGSTEGVLNFSTGNAELGVNFYNAFCEIRNKNLNFYKKNQIILKNIQISSVPDIRNEQVYFKLLSPLIIKSHNRETYKDRFYYFADTEFEQTLKNNLFTKLRKRYGDYVEKDIQLIQFDTKQMKKTVVEVYGMKVVCSIGILGVSGKSYLLNEMLQNGIGSNSGSGFGFVEI</sequence>
<keyword evidence="1" id="KW-0051">Antiviral defense</keyword>
<name>W7DT81_9LIST</name>
<organism evidence="3 4">
    <name type="scientific">Listeria fleischmannii FSL S10-1203</name>
    <dbReference type="NCBI Taxonomy" id="1265822"/>
    <lineage>
        <taxon>Bacteria</taxon>
        <taxon>Bacillati</taxon>
        <taxon>Bacillota</taxon>
        <taxon>Bacilli</taxon>
        <taxon>Bacillales</taxon>
        <taxon>Listeriaceae</taxon>
        <taxon>Listeria</taxon>
    </lineage>
</organism>
<evidence type="ECO:0000256" key="1">
    <source>
        <dbReference type="ARBA" id="ARBA00023118"/>
    </source>
</evidence>
<accession>W7DT81</accession>
<comment type="caution">
    <text evidence="3">The sequence shown here is derived from an EMBL/GenBank/DDBJ whole genome shotgun (WGS) entry which is preliminary data.</text>
</comment>
<feature type="domain" description="CRISPR associated protein Cas6 C-terminal" evidence="2">
    <location>
        <begin position="82"/>
        <end position="202"/>
    </location>
</feature>